<accession>D4RWU6</accession>
<dbReference type="eggNOG" id="COG0037">
    <property type="taxonomic scope" value="Bacteria"/>
</dbReference>
<dbReference type="EMBL" id="ABWN01000017">
    <property type="protein sequence ID" value="EFF69620.1"/>
    <property type="molecule type" value="Genomic_DNA"/>
</dbReference>
<evidence type="ECO:0000313" key="3">
    <source>
        <dbReference type="EMBL" id="EFF69620.1"/>
    </source>
</evidence>
<organism evidence="3 4">
    <name type="scientific">Eshraghiella crossota DSM 2876</name>
    <dbReference type="NCBI Taxonomy" id="511680"/>
    <lineage>
        <taxon>Bacteria</taxon>
        <taxon>Bacillati</taxon>
        <taxon>Bacillota</taxon>
        <taxon>Clostridia</taxon>
        <taxon>Lachnospirales</taxon>
        <taxon>Lachnospiraceae</taxon>
        <taxon>Eshraghiella</taxon>
    </lineage>
</organism>
<comment type="caution">
    <text evidence="3">The sequence shown here is derived from an EMBL/GenBank/DDBJ whole genome shotgun (WGS) entry which is preliminary data.</text>
</comment>
<evidence type="ECO:0000259" key="2">
    <source>
        <dbReference type="Pfam" id="PF01171"/>
    </source>
</evidence>
<feature type="domain" description="tRNA(Ile)-lysidine/2-thiocytidine synthase N-terminal" evidence="2">
    <location>
        <begin position="25"/>
        <end position="206"/>
    </location>
</feature>
<sequence>MDLQKLYSYTRKAIYEYNMIEDGDKIAIGISGGKDSLTLLYALAGLRRFYPKKYELVAITVKLGLENMDFTPVKELCDKLEVPYYTVDTEIYQIIFEARKESNPCSLCAKMRKGAFNEKALELGCNKFAYAHHRDDLIETFYMSLMYEGRIHTFSPVTYMDKSGLTLIRPLMLIPEYAIKSFSKRYELPIVKNQCPADGYTKRQYIKDMLHNLSKENPGLTEHSFTAIINANLEDWPKRIVR</sequence>
<dbReference type="PIRSF" id="PIRSF004976">
    <property type="entry name" value="ATPase_YdaO"/>
    <property type="match status" value="1"/>
</dbReference>
<dbReference type="Pfam" id="PF01171">
    <property type="entry name" value="ATP_bind_3"/>
    <property type="match status" value="1"/>
</dbReference>
<dbReference type="Gene3D" id="3.40.50.620">
    <property type="entry name" value="HUPs"/>
    <property type="match status" value="1"/>
</dbReference>
<dbReference type="RefSeq" id="WP_005600746.1">
    <property type="nucleotide sequence ID" value="NZ_GG663519.1"/>
</dbReference>
<keyword evidence="1" id="KW-0808">Transferase</keyword>
<reference evidence="3 4" key="1">
    <citation type="submission" date="2010-02" db="EMBL/GenBank/DDBJ databases">
        <authorList>
            <person name="Weinstock G."/>
            <person name="Sodergren E."/>
            <person name="Clifton S."/>
            <person name="Fulton L."/>
            <person name="Fulton B."/>
            <person name="Courtney L."/>
            <person name="Fronick C."/>
            <person name="Harrison M."/>
            <person name="Strong C."/>
            <person name="Farmer C."/>
            <person name="Delahaunty K."/>
            <person name="Markovic C."/>
            <person name="Hall O."/>
            <person name="Minx P."/>
            <person name="Tomlinson C."/>
            <person name="Mitreva M."/>
            <person name="Nelson J."/>
            <person name="Hou S."/>
            <person name="Wollam A."/>
            <person name="Pepin K.H."/>
            <person name="Johnson M."/>
            <person name="Bhonagiri V."/>
            <person name="Zhang X."/>
            <person name="Suruliraj S."/>
            <person name="Warren W."/>
            <person name="Chinwalla A."/>
            <person name="Mardis E.R."/>
            <person name="Wilson R.K."/>
        </authorList>
    </citation>
    <scope>NUCLEOTIDE SEQUENCE [LARGE SCALE GENOMIC DNA]</scope>
    <source>
        <strain evidence="3 4">DSM 2876</strain>
    </source>
</reference>
<proteinExistence type="predicted"/>
<dbReference type="AlphaFoldDB" id="D4RWU6"/>
<dbReference type="PANTHER" id="PTHR43686">
    <property type="entry name" value="SULFURTRANSFERASE-RELATED"/>
    <property type="match status" value="1"/>
</dbReference>
<evidence type="ECO:0000256" key="1">
    <source>
        <dbReference type="ARBA" id="ARBA00022679"/>
    </source>
</evidence>
<name>D4RWU6_9FIRM</name>
<dbReference type="GeneID" id="98918499"/>
<dbReference type="CDD" id="cd24138">
    <property type="entry name" value="TtcA-like"/>
    <property type="match status" value="1"/>
</dbReference>
<evidence type="ECO:0000313" key="4">
    <source>
        <dbReference type="Proteomes" id="UP000006238"/>
    </source>
</evidence>
<dbReference type="SUPFAM" id="SSF52402">
    <property type="entry name" value="Adenine nucleotide alpha hydrolases-like"/>
    <property type="match status" value="1"/>
</dbReference>
<dbReference type="GO" id="GO:0008033">
    <property type="term" value="P:tRNA processing"/>
    <property type="evidence" value="ECO:0007669"/>
    <property type="project" value="InterPro"/>
</dbReference>
<dbReference type="PANTHER" id="PTHR43686:SF1">
    <property type="entry name" value="AMINOTRAN_5 DOMAIN-CONTAINING PROTEIN"/>
    <property type="match status" value="1"/>
</dbReference>
<dbReference type="InterPro" id="IPR035107">
    <property type="entry name" value="tRNA_thiolation_TtcA_Ctu1"/>
</dbReference>
<dbReference type="Proteomes" id="UP000006238">
    <property type="component" value="Unassembled WGS sequence"/>
</dbReference>
<keyword evidence="4" id="KW-1185">Reference proteome</keyword>
<protein>
    <submittedName>
        <fullName evidence="3">PP-loop family protein</fullName>
    </submittedName>
</protein>
<dbReference type="STRING" id="45851.BHV86_06435"/>
<dbReference type="InterPro" id="IPR014729">
    <property type="entry name" value="Rossmann-like_a/b/a_fold"/>
</dbReference>
<dbReference type="InterPro" id="IPR011063">
    <property type="entry name" value="TilS/TtcA_N"/>
</dbReference>
<dbReference type="GO" id="GO:0016740">
    <property type="term" value="F:transferase activity"/>
    <property type="evidence" value="ECO:0007669"/>
    <property type="project" value="UniProtKB-KW"/>
</dbReference>
<gene>
    <name evidence="3" type="ORF">BUTYVIB_00133</name>
</gene>
<dbReference type="HOGENOM" id="CLU_026481_5_2_9"/>